<comment type="caution">
    <text evidence="1">The sequence shown here is derived from an EMBL/GenBank/DDBJ whole genome shotgun (WGS) entry which is preliminary data.</text>
</comment>
<evidence type="ECO:0000313" key="1">
    <source>
        <dbReference type="EMBL" id="CDI06413.1"/>
    </source>
</evidence>
<organism evidence="1 2">
    <name type="scientific">Candidatus Nitrosotenuis uzonensis</name>
    <dbReference type="NCBI Taxonomy" id="1407055"/>
    <lineage>
        <taxon>Archaea</taxon>
        <taxon>Nitrososphaerota</taxon>
        <taxon>Candidatus Nitrosotenuis</taxon>
    </lineage>
</organism>
<keyword evidence="2" id="KW-1185">Reference proteome</keyword>
<accession>V6AVA4</accession>
<name>V6AVA4_9ARCH</name>
<proteinExistence type="predicted"/>
<sequence>MHETMSVLLVAPFWIAATIVIVMIGILSPNAADAKTITSNSYQCEARYDTYRSLGEAKFVEKYRNTSIVNSCLKMYKDSNWYFSGKNKIDKYHDQIKAIENAKIKQPHVEIIKKQIAGNGKYLISYKICAQNQHIPQPTVLISSKSEQFLAVSYKSVSSNACKTFQAQIKSPSSMEIDVKYVQSIKDPALKSIRVVNLERV</sequence>
<protein>
    <submittedName>
        <fullName evidence="1">Uncharacterized protein</fullName>
    </submittedName>
</protein>
<evidence type="ECO:0000313" key="2">
    <source>
        <dbReference type="Proteomes" id="UP000018159"/>
    </source>
</evidence>
<dbReference type="Proteomes" id="UP000018159">
    <property type="component" value="Unassembled WGS sequence"/>
</dbReference>
<dbReference type="AlphaFoldDB" id="V6AVA4"/>
<dbReference type="EMBL" id="CBTY010000009">
    <property type="protein sequence ID" value="CDI06413.1"/>
    <property type="molecule type" value="Genomic_DNA"/>
</dbReference>
<reference evidence="1 2" key="1">
    <citation type="journal article" date="2013" name="PLoS ONE">
        <title>Enrichment and Genome Sequence of the Group I.1a Ammonia-Oxidizing Archaeon ?Ca. Nitrosotenuis uzonensis? Representing a Clade Globally.</title>
        <authorList>
            <person name="Lebedeva E.V."/>
            <person name="Hatzenpichler R."/>
            <person name="Pelletier E."/>
            <person name="Schuster N."/>
            <person name="Hauzmayer S."/>
            <person name="Bulaev A."/>
            <person name="Grigor'eva N.V."/>
            <person name="Galushko A."/>
            <person name="Schmid M."/>
            <person name="Palatinszky M."/>
            <person name="Le Paslier D."/>
            <person name="Daims H."/>
            <person name="Wagner M."/>
        </authorList>
    </citation>
    <scope>NUCLEOTIDE SEQUENCE [LARGE SCALE GENOMIC DNA]</scope>
    <source>
        <strain evidence="1 2">N4</strain>
    </source>
</reference>
<gene>
    <name evidence="1" type="ORF">NITUZ_40579</name>
</gene>